<comment type="caution">
    <text evidence="4">The sequence shown here is derived from an EMBL/GenBank/DDBJ whole genome shotgun (WGS) entry which is preliminary data.</text>
</comment>
<dbReference type="InterPro" id="IPR009721">
    <property type="entry name" value="O-acyltransferase_WSD1_C"/>
</dbReference>
<name>A0ABQ5FD89_9ASTR</name>
<evidence type="ECO:0000313" key="4">
    <source>
        <dbReference type="EMBL" id="GJT61386.1"/>
    </source>
</evidence>
<evidence type="ECO:0000259" key="2">
    <source>
        <dbReference type="Pfam" id="PF06974"/>
    </source>
</evidence>
<dbReference type="InterPro" id="IPR029472">
    <property type="entry name" value="Copia-like_N"/>
</dbReference>
<dbReference type="EMBL" id="BQNB010017283">
    <property type="protein sequence ID" value="GJT61386.1"/>
    <property type="molecule type" value="Genomic_DNA"/>
</dbReference>
<dbReference type="PANTHER" id="PTHR31650:SF79">
    <property type="entry name" value="O-ACYLTRANSFERASE (WSD1-LIKE) FAMILY PROTEIN-RELATED"/>
    <property type="match status" value="1"/>
</dbReference>
<gene>
    <name evidence="4" type="ORF">Tco_1004919</name>
</gene>
<dbReference type="Pfam" id="PF06974">
    <property type="entry name" value="WS_DGAT_C"/>
    <property type="match status" value="1"/>
</dbReference>
<evidence type="ECO:0000313" key="5">
    <source>
        <dbReference type="Proteomes" id="UP001151760"/>
    </source>
</evidence>
<evidence type="ECO:0000259" key="3">
    <source>
        <dbReference type="Pfam" id="PF14244"/>
    </source>
</evidence>
<feature type="transmembrane region" description="Helical" evidence="1">
    <location>
        <begin position="50"/>
        <end position="71"/>
    </location>
</feature>
<keyword evidence="1" id="KW-1133">Transmembrane helix</keyword>
<dbReference type="Proteomes" id="UP001151760">
    <property type="component" value="Unassembled WGS sequence"/>
</dbReference>
<reference evidence="4" key="1">
    <citation type="journal article" date="2022" name="Int. J. Mol. Sci.">
        <title>Draft Genome of Tanacetum Coccineum: Genomic Comparison of Closely Related Tanacetum-Family Plants.</title>
        <authorList>
            <person name="Yamashiro T."/>
            <person name="Shiraishi A."/>
            <person name="Nakayama K."/>
            <person name="Satake H."/>
        </authorList>
    </citation>
    <scope>NUCLEOTIDE SEQUENCE</scope>
</reference>
<evidence type="ECO:0000256" key="1">
    <source>
        <dbReference type="SAM" id="Phobius"/>
    </source>
</evidence>
<dbReference type="InterPro" id="IPR045034">
    <property type="entry name" value="O-acyltransferase_WSD1-like"/>
</dbReference>
<reference evidence="4" key="2">
    <citation type="submission" date="2022-01" db="EMBL/GenBank/DDBJ databases">
        <authorList>
            <person name="Yamashiro T."/>
            <person name="Shiraishi A."/>
            <person name="Satake H."/>
            <person name="Nakayama K."/>
        </authorList>
    </citation>
    <scope>NUCLEOTIDE SEQUENCE</scope>
</reference>
<sequence>MSPGKRPSPVLLFLVVKAHVRKVSDPEALPTVPGNKVFSHHVKVTSFRPLFVVLWNTIVGLVTLMLTALFLKDTDTPLKRSPIIENRTRRFVLRSVSLGDIKMIKSAMNVTVNDVIVGVVQCALYSYLNRRYGGGENISRIPENIRLRANIAFNLRPSTHVDISGDTARQERWGNKAAFVLLPFNIKPMKDPLDYLRDVKTIMERKKASFEAVCIFFITKLSIKLLGVKQKSFKKLTTLWFSNIPGPQEEVAFCGHEIVYLAPSSYGQTAALMISEESDDEFNGDVALWTENYQVWSCAMLLALEGKNKTGFIDGSCRRSNIDEVLGRRWDRVNVVVLRCTCHVVDDFKKPNQLMKLMQLLMGFDDTYMQIRSFILSRETLPDVRSTYVIISSEESHRVASGSITGTSQRSPLLMSVHKVSRDSQLMVAFDEMNCYVSNQELMAGKILGIGKQIGRLYYFNVKQGIGLESPKIDNVCFLSKQTWHCRLGHPTDQVLDVLEPILSFENKESNLVCDVFQRAKQTKEPFPLSDHVSTELSELVGTL</sequence>
<feature type="domain" description="O-acyltransferase WSD1 C-terminal" evidence="2">
    <location>
        <begin position="173"/>
        <end position="275"/>
    </location>
</feature>
<protein>
    <submittedName>
        <fullName evidence="4">O-acyltransferase WSD1-like protein</fullName>
    </submittedName>
</protein>
<dbReference type="Pfam" id="PF14244">
    <property type="entry name" value="Retrotran_gag_3"/>
    <property type="match status" value="1"/>
</dbReference>
<organism evidence="4 5">
    <name type="scientific">Tanacetum coccineum</name>
    <dbReference type="NCBI Taxonomy" id="301880"/>
    <lineage>
        <taxon>Eukaryota</taxon>
        <taxon>Viridiplantae</taxon>
        <taxon>Streptophyta</taxon>
        <taxon>Embryophyta</taxon>
        <taxon>Tracheophyta</taxon>
        <taxon>Spermatophyta</taxon>
        <taxon>Magnoliopsida</taxon>
        <taxon>eudicotyledons</taxon>
        <taxon>Gunneridae</taxon>
        <taxon>Pentapetalae</taxon>
        <taxon>asterids</taxon>
        <taxon>campanulids</taxon>
        <taxon>Asterales</taxon>
        <taxon>Asteraceae</taxon>
        <taxon>Asteroideae</taxon>
        <taxon>Anthemideae</taxon>
        <taxon>Anthemidinae</taxon>
        <taxon>Tanacetum</taxon>
    </lineage>
</organism>
<proteinExistence type="predicted"/>
<keyword evidence="1" id="KW-0812">Transmembrane</keyword>
<feature type="domain" description="Retrotransposon Copia-like N-terminal" evidence="3">
    <location>
        <begin position="290"/>
        <end position="317"/>
    </location>
</feature>
<keyword evidence="1" id="KW-0472">Membrane</keyword>
<keyword evidence="5" id="KW-1185">Reference proteome</keyword>
<accession>A0ABQ5FD89</accession>
<dbReference type="PANTHER" id="PTHR31650">
    <property type="entry name" value="O-ACYLTRANSFERASE (WSD1-LIKE) FAMILY PROTEIN"/>
    <property type="match status" value="1"/>
</dbReference>